<feature type="transmembrane region" description="Helical" evidence="2">
    <location>
        <begin position="445"/>
        <end position="462"/>
    </location>
</feature>
<organism evidence="3 4">
    <name type="scientific">Lentzea albida</name>
    <dbReference type="NCBI Taxonomy" id="65499"/>
    <lineage>
        <taxon>Bacteria</taxon>
        <taxon>Bacillati</taxon>
        <taxon>Actinomycetota</taxon>
        <taxon>Actinomycetes</taxon>
        <taxon>Pseudonocardiales</taxon>
        <taxon>Pseudonocardiaceae</taxon>
        <taxon>Lentzea</taxon>
    </lineage>
</organism>
<accession>A0A1H9M3Q9</accession>
<feature type="transmembrane region" description="Helical" evidence="2">
    <location>
        <begin position="563"/>
        <end position="583"/>
    </location>
</feature>
<evidence type="ECO:0000313" key="3">
    <source>
        <dbReference type="EMBL" id="SER18316.1"/>
    </source>
</evidence>
<dbReference type="SUPFAM" id="SSF52540">
    <property type="entry name" value="P-loop containing nucleoside triphosphate hydrolases"/>
    <property type="match status" value="1"/>
</dbReference>
<evidence type="ECO:0000313" key="4">
    <source>
        <dbReference type="Proteomes" id="UP000199503"/>
    </source>
</evidence>
<sequence>MTEPGKSRRKLLGTTRNLVLLAIVGLAVTAVLFKWQDGNAALGIVAGLVTIVTFFLLVIDRVRAQTSPPQVDAAVKDLQMRLLEQWEPEVQRRIQHSPHSQTIPLEWKERSRSGTDSSQLDGRFDGDSDEAATQLADAFQRLPGKHRMVVLGEPGSGKTFLALALTVGLLRRWTEGEPVAVFLTLSSWDPVVETLDEWTVGTIASAYYGGDQRIPKALLTARRLIPVLDGLDELPEHLRRLAVRRINDAITGVRPVVVTCRTADYEEVVAGGSPELLRVPAVEVQPVATPDLVNQLRDVPAWQEVVAHVKEHPKGHVADALRTPLMLSFFTAVYEYRDPAELIDQTKFSSKHAVEDHLVDLRLNTAYPEEPLSGQWSAEQGKNWLTYLARHMHDHDERSVTWWQVAFRNVEGGHLLVALALVVALWLSEAAFLSNTVAKLLKLEPLFILVFGTVMASVWLASRRQVPGRRQPVRNSRSRGFKRGLVIGTVAVLLPGLFLISLSIVTASEGFRDVMETSSEACAILALALAHGVVVGLHEMMVEWSTAKHTAHAARELLRRERVSTFVAAVIAGLVIGPLSIVITTTSMSYGTHLGQWFASTLDFPTVFRPEPPASSLNWDLLVKGGALITVLSALMLASSRSWPRLLAAKVKLACTRKLPWRLGRFVTDATQRGLLRRSGVAYEFGHILLQERLVSTAVNYPPLHHRPWLRRTLAGSVALMVVVAATAAWSGRPEACDSAKRIWIGSPMIRVEKDRNTGCFHYVPENKWETLAQGTDSAPALADIRARLPKMAGTGTPSHGPVLIIGEFDEIRSAKRHEVFTGVAAAQQVTEGSLEIGFIYADLEDSEGKEAAALIDLYIEDIWLTGEITRNTYRSVAAVGLDLDWSRPDASLKIVGLNDMELREHATERRNVVTRAFLDKSPARSTLPSCEEVGEARSTRSVLDLRSAHPTGPMLDELARCGTAEVMVEQSDAMKLSLLPGRPSEVKIHYLSDRSSTITRDCLQASKTQDADSASVKACVAVVAANESFRVSVEELPPPVTS</sequence>
<keyword evidence="4" id="KW-1185">Reference proteome</keyword>
<feature type="transmembrane region" description="Helical" evidence="2">
    <location>
        <begin position="483"/>
        <end position="504"/>
    </location>
</feature>
<reference evidence="4" key="1">
    <citation type="submission" date="2016-10" db="EMBL/GenBank/DDBJ databases">
        <authorList>
            <person name="Varghese N."/>
            <person name="Submissions S."/>
        </authorList>
    </citation>
    <scope>NUCLEOTIDE SEQUENCE [LARGE SCALE GENOMIC DNA]</scope>
    <source>
        <strain evidence="4">DSM 44437</strain>
    </source>
</reference>
<proteinExistence type="predicted"/>
<dbReference type="AlphaFoldDB" id="A0A1H9M3Q9"/>
<dbReference type="Gene3D" id="3.40.50.300">
    <property type="entry name" value="P-loop containing nucleotide triphosphate hydrolases"/>
    <property type="match status" value="1"/>
</dbReference>
<keyword evidence="2" id="KW-0812">Transmembrane</keyword>
<dbReference type="EMBL" id="FOFV01000006">
    <property type="protein sequence ID" value="SER18316.1"/>
    <property type="molecule type" value="Genomic_DNA"/>
</dbReference>
<keyword evidence="2" id="KW-1133">Transmembrane helix</keyword>
<feature type="transmembrane region" description="Helical" evidence="2">
    <location>
        <begin position="415"/>
        <end position="433"/>
    </location>
</feature>
<protein>
    <recommendedName>
        <fullName evidence="5">NACHT domain-containing protein</fullName>
    </recommendedName>
</protein>
<feature type="transmembrane region" description="Helical" evidence="2">
    <location>
        <begin position="524"/>
        <end position="542"/>
    </location>
</feature>
<gene>
    <name evidence="3" type="ORF">SAMN04488000_106413</name>
</gene>
<evidence type="ECO:0000256" key="1">
    <source>
        <dbReference type="SAM" id="MobiDB-lite"/>
    </source>
</evidence>
<dbReference type="STRING" id="65499.SAMN04488000_106413"/>
<feature type="transmembrane region" description="Helical" evidence="2">
    <location>
        <begin position="18"/>
        <end position="35"/>
    </location>
</feature>
<feature type="region of interest" description="Disordered" evidence="1">
    <location>
        <begin position="93"/>
        <end position="126"/>
    </location>
</feature>
<dbReference type="RefSeq" id="WP_089917605.1">
    <property type="nucleotide sequence ID" value="NZ_FOFV01000006.1"/>
</dbReference>
<name>A0A1H9M3Q9_9PSEU</name>
<evidence type="ECO:0008006" key="5">
    <source>
        <dbReference type="Google" id="ProtNLM"/>
    </source>
</evidence>
<dbReference type="InterPro" id="IPR027417">
    <property type="entry name" value="P-loop_NTPase"/>
</dbReference>
<evidence type="ECO:0000256" key="2">
    <source>
        <dbReference type="SAM" id="Phobius"/>
    </source>
</evidence>
<dbReference type="Proteomes" id="UP000199503">
    <property type="component" value="Unassembled WGS sequence"/>
</dbReference>
<dbReference type="OrthoDB" id="419058at2"/>
<keyword evidence="2" id="KW-0472">Membrane</keyword>
<feature type="transmembrane region" description="Helical" evidence="2">
    <location>
        <begin position="41"/>
        <end position="59"/>
    </location>
</feature>